<feature type="compositionally biased region" description="Acidic residues" evidence="1">
    <location>
        <begin position="59"/>
        <end position="73"/>
    </location>
</feature>
<dbReference type="AlphaFoldDB" id="A0A6A4VN33"/>
<feature type="region of interest" description="Disordered" evidence="1">
    <location>
        <begin position="56"/>
        <end position="103"/>
    </location>
</feature>
<name>A0A6A4VN33_AMPAM</name>
<organism evidence="3 4">
    <name type="scientific">Amphibalanus amphitrite</name>
    <name type="common">Striped barnacle</name>
    <name type="synonym">Balanus amphitrite</name>
    <dbReference type="NCBI Taxonomy" id="1232801"/>
    <lineage>
        <taxon>Eukaryota</taxon>
        <taxon>Metazoa</taxon>
        <taxon>Ecdysozoa</taxon>
        <taxon>Arthropoda</taxon>
        <taxon>Crustacea</taxon>
        <taxon>Multicrustacea</taxon>
        <taxon>Cirripedia</taxon>
        <taxon>Thoracica</taxon>
        <taxon>Thoracicalcarea</taxon>
        <taxon>Balanomorpha</taxon>
        <taxon>Balanoidea</taxon>
        <taxon>Balanidae</taxon>
        <taxon>Amphibalaninae</taxon>
        <taxon>Amphibalanus</taxon>
    </lineage>
</organism>
<evidence type="ECO:0000256" key="1">
    <source>
        <dbReference type="SAM" id="MobiDB-lite"/>
    </source>
</evidence>
<evidence type="ECO:0000313" key="4">
    <source>
        <dbReference type="Proteomes" id="UP000440578"/>
    </source>
</evidence>
<reference evidence="3 4" key="1">
    <citation type="submission" date="2019-07" db="EMBL/GenBank/DDBJ databases">
        <title>Draft genome assembly of a fouling barnacle, Amphibalanus amphitrite (Darwin, 1854): The first reference genome for Thecostraca.</title>
        <authorList>
            <person name="Kim W."/>
        </authorList>
    </citation>
    <scope>NUCLEOTIDE SEQUENCE [LARGE SCALE GENOMIC DNA]</scope>
    <source>
        <strain evidence="3">SNU_AA5</strain>
        <tissue evidence="3">Soma without cirri and trophi</tissue>
    </source>
</reference>
<feature type="transmembrane region" description="Helical" evidence="2">
    <location>
        <begin position="20"/>
        <end position="40"/>
    </location>
</feature>
<keyword evidence="2" id="KW-0812">Transmembrane</keyword>
<keyword evidence="4" id="KW-1185">Reference proteome</keyword>
<keyword evidence="2" id="KW-1133">Transmembrane helix</keyword>
<proteinExistence type="predicted"/>
<dbReference type="Proteomes" id="UP000440578">
    <property type="component" value="Unassembled WGS sequence"/>
</dbReference>
<dbReference type="EMBL" id="VIIS01001835">
    <property type="protein sequence ID" value="KAF0292132.1"/>
    <property type="molecule type" value="Genomic_DNA"/>
</dbReference>
<comment type="caution">
    <text evidence="3">The sequence shown here is derived from an EMBL/GenBank/DDBJ whole genome shotgun (WGS) entry which is preliminary data.</text>
</comment>
<sequence>MTGDCSGVDLLIRSMVAAELAMGMIFVAVCVSIPPCLLIFSSSIERLFVLKNKFSPAEVDTETEPESSSDDSDSDKSDGQDRESNPRRRHSGGTHRPRTGDTR</sequence>
<keyword evidence="2" id="KW-0472">Membrane</keyword>
<evidence type="ECO:0000313" key="3">
    <source>
        <dbReference type="EMBL" id="KAF0292132.1"/>
    </source>
</evidence>
<gene>
    <name evidence="3" type="ORF">FJT64_009832</name>
</gene>
<feature type="compositionally biased region" description="Basic and acidic residues" evidence="1">
    <location>
        <begin position="74"/>
        <end position="86"/>
    </location>
</feature>
<feature type="compositionally biased region" description="Basic residues" evidence="1">
    <location>
        <begin position="87"/>
        <end position="97"/>
    </location>
</feature>
<protein>
    <submittedName>
        <fullName evidence="3">Uncharacterized protein</fullName>
    </submittedName>
</protein>
<accession>A0A6A4VN33</accession>
<evidence type="ECO:0000256" key="2">
    <source>
        <dbReference type="SAM" id="Phobius"/>
    </source>
</evidence>